<accession>A0A6J4P3E6</accession>
<sequence>LHPLRLPLRLPRHHPQQRHHQPTPLRRTRSPLPHRSRRRRRHPPL</sequence>
<reference evidence="2" key="1">
    <citation type="submission" date="2020-02" db="EMBL/GenBank/DDBJ databases">
        <authorList>
            <person name="Meier V. D."/>
        </authorList>
    </citation>
    <scope>NUCLEOTIDE SEQUENCE</scope>
    <source>
        <strain evidence="2">AVDCRST_MAG75</strain>
    </source>
</reference>
<proteinExistence type="predicted"/>
<feature type="region of interest" description="Disordered" evidence="1">
    <location>
        <begin position="1"/>
        <end position="45"/>
    </location>
</feature>
<evidence type="ECO:0000256" key="1">
    <source>
        <dbReference type="SAM" id="MobiDB-lite"/>
    </source>
</evidence>
<name>A0A6J4P3E6_9ACTN</name>
<protein>
    <submittedName>
        <fullName evidence="2">Symporter YjcG</fullName>
    </submittedName>
</protein>
<gene>
    <name evidence="2" type="ORF">AVDCRST_MAG75-2358</name>
</gene>
<organism evidence="2">
    <name type="scientific">uncultured Propionibacteriaceae bacterium</name>
    <dbReference type="NCBI Taxonomy" id="257457"/>
    <lineage>
        <taxon>Bacteria</taxon>
        <taxon>Bacillati</taxon>
        <taxon>Actinomycetota</taxon>
        <taxon>Actinomycetes</taxon>
        <taxon>Propionibacteriales</taxon>
        <taxon>Propionibacteriaceae</taxon>
        <taxon>environmental samples</taxon>
    </lineage>
</organism>
<feature type="non-terminal residue" evidence="2">
    <location>
        <position position="45"/>
    </location>
</feature>
<feature type="compositionally biased region" description="Basic residues" evidence="1">
    <location>
        <begin position="10"/>
        <end position="45"/>
    </location>
</feature>
<dbReference type="EMBL" id="CADCUO010000165">
    <property type="protein sequence ID" value="CAA9404688.1"/>
    <property type="molecule type" value="Genomic_DNA"/>
</dbReference>
<evidence type="ECO:0000313" key="2">
    <source>
        <dbReference type="EMBL" id="CAA9404688.1"/>
    </source>
</evidence>
<dbReference type="AlphaFoldDB" id="A0A6J4P3E6"/>
<feature type="non-terminal residue" evidence="2">
    <location>
        <position position="1"/>
    </location>
</feature>